<name>A0A9W8I023_9FUNG</name>
<dbReference type="InterPro" id="IPR027746">
    <property type="entry name" value="TTL"/>
</dbReference>
<keyword evidence="1" id="KW-0436">Ligase</keyword>
<evidence type="ECO:0000313" key="1">
    <source>
        <dbReference type="EMBL" id="KAJ2807959.1"/>
    </source>
</evidence>
<reference evidence="1" key="1">
    <citation type="submission" date="2022-07" db="EMBL/GenBank/DDBJ databases">
        <title>Phylogenomic reconstructions and comparative analyses of Kickxellomycotina fungi.</title>
        <authorList>
            <person name="Reynolds N.K."/>
            <person name="Stajich J.E."/>
            <person name="Barry K."/>
            <person name="Grigoriev I.V."/>
            <person name="Crous P."/>
            <person name="Smith M.E."/>
        </authorList>
    </citation>
    <scope>NUCLEOTIDE SEQUENCE</scope>
    <source>
        <strain evidence="1">NRRL 1565</strain>
    </source>
</reference>
<dbReference type="GO" id="GO:0016874">
    <property type="term" value="F:ligase activity"/>
    <property type="evidence" value="ECO:0007669"/>
    <property type="project" value="UniProtKB-KW"/>
</dbReference>
<dbReference type="Gene3D" id="3.30.470.20">
    <property type="entry name" value="ATP-grasp fold, B domain"/>
    <property type="match status" value="1"/>
</dbReference>
<comment type="caution">
    <text evidence="1">The sequence shown here is derived from an EMBL/GenBank/DDBJ whole genome shotgun (WGS) entry which is preliminary data.</text>
</comment>
<dbReference type="PANTHER" id="PTHR47551:SF1">
    <property type="entry name" value="TUBULIN--TYROSINE LIGASE PBY1-RELATED"/>
    <property type="match status" value="1"/>
</dbReference>
<dbReference type="Proteomes" id="UP001140094">
    <property type="component" value="Unassembled WGS sequence"/>
</dbReference>
<dbReference type="AlphaFoldDB" id="A0A9W8I023"/>
<dbReference type="OrthoDB" id="202825at2759"/>
<dbReference type="PROSITE" id="PS51221">
    <property type="entry name" value="TTL"/>
    <property type="match status" value="1"/>
</dbReference>
<dbReference type="PANTHER" id="PTHR47551">
    <property type="entry name" value="TUBULIN--TYROSINE LIGASE PBY1-RELATED"/>
    <property type="match status" value="1"/>
</dbReference>
<dbReference type="InterPro" id="IPR004344">
    <property type="entry name" value="TTL/TTLL_fam"/>
</dbReference>
<keyword evidence="2" id="KW-1185">Reference proteome</keyword>
<dbReference type="Pfam" id="PF03133">
    <property type="entry name" value="TTL"/>
    <property type="match status" value="1"/>
</dbReference>
<dbReference type="EMBL" id="JANBUO010000074">
    <property type="protein sequence ID" value="KAJ2807959.1"/>
    <property type="molecule type" value="Genomic_DNA"/>
</dbReference>
<sequence length="203" mass="23228">MLLSSHDGRKFHIRVYVLAVGDLKVYVYRHMLALFAPSPYVSSANNLDNQYAHLTNTCLQAKLSNFDESKAVDLFWNLDLPQEKLNHIFDQICAILRDTFTAVSTESTSFQTWSNCLEQFGFDFMVDEDCNAFMLEANAYPDFKQTGENLKFVVEGFMAASVATAASRFLLRDNSIASDFQNIIDSDCEDLVEVYTHKNERKW</sequence>
<organism evidence="1 2">
    <name type="scientific">Coemansia guatemalensis</name>
    <dbReference type="NCBI Taxonomy" id="2761395"/>
    <lineage>
        <taxon>Eukaryota</taxon>
        <taxon>Fungi</taxon>
        <taxon>Fungi incertae sedis</taxon>
        <taxon>Zoopagomycota</taxon>
        <taxon>Kickxellomycotina</taxon>
        <taxon>Kickxellomycetes</taxon>
        <taxon>Kickxellales</taxon>
        <taxon>Kickxellaceae</taxon>
        <taxon>Coemansia</taxon>
    </lineage>
</organism>
<accession>A0A9W8I023</accession>
<proteinExistence type="predicted"/>
<protein>
    <submittedName>
        <fullName evidence="1">Tubulin--tyrosine ligase pby1</fullName>
    </submittedName>
</protein>
<evidence type="ECO:0000313" key="2">
    <source>
        <dbReference type="Proteomes" id="UP001140094"/>
    </source>
</evidence>
<dbReference type="GO" id="GO:0000932">
    <property type="term" value="C:P-body"/>
    <property type="evidence" value="ECO:0007669"/>
    <property type="project" value="TreeGrafter"/>
</dbReference>
<dbReference type="SUPFAM" id="SSF56059">
    <property type="entry name" value="Glutathione synthetase ATP-binding domain-like"/>
    <property type="match status" value="1"/>
</dbReference>
<gene>
    <name evidence="1" type="primary">PBY1</name>
    <name evidence="1" type="ORF">H4R20_001060</name>
</gene>